<dbReference type="InterPro" id="IPR052578">
    <property type="entry name" value="PI_Transfer_CRAL-TRIO"/>
</dbReference>
<dbReference type="AlphaFoldDB" id="A0A9Q1LNU0"/>
<dbReference type="InterPro" id="IPR011074">
    <property type="entry name" value="CRAL/TRIO_N_dom"/>
</dbReference>
<organism evidence="3 4">
    <name type="scientific">Anisodus acutangulus</name>
    <dbReference type="NCBI Taxonomy" id="402998"/>
    <lineage>
        <taxon>Eukaryota</taxon>
        <taxon>Viridiplantae</taxon>
        <taxon>Streptophyta</taxon>
        <taxon>Embryophyta</taxon>
        <taxon>Tracheophyta</taxon>
        <taxon>Spermatophyta</taxon>
        <taxon>Magnoliopsida</taxon>
        <taxon>eudicotyledons</taxon>
        <taxon>Gunneridae</taxon>
        <taxon>Pentapetalae</taxon>
        <taxon>asterids</taxon>
        <taxon>lamiids</taxon>
        <taxon>Solanales</taxon>
        <taxon>Solanaceae</taxon>
        <taxon>Solanoideae</taxon>
        <taxon>Hyoscyameae</taxon>
        <taxon>Anisodus</taxon>
    </lineage>
</organism>
<dbReference type="InterPro" id="IPR036865">
    <property type="entry name" value="CRAL-TRIO_dom_sf"/>
</dbReference>
<evidence type="ECO:0000313" key="3">
    <source>
        <dbReference type="EMBL" id="KAJ8541421.1"/>
    </source>
</evidence>
<sequence>MSTGPTNSTSNGFENSLRPEEEQNKIDEMRKLIGPLSGKLALYCSDVSISRYLAARSWNVKKAAKMLKATLKWRLDYKPEEIRWDDVASEAETGKIYRSNYKDKHGRPVLVMRPRCQNTKSVKGQIKYLVYCMENAVVNLPEDQEQMVWLIDFHGFNLSNISVKVTKETAHVLQDHYPERLGIAILYDAPKIFEPFWKVAKPFLDPKTVSKVKFVYSDDPNSKKMMEELFDMSLMESAFGGDDKAEFDVNKYAERMREDDKKLSSLWKKDDNSTSSAQPTVTAETSLEPTNSDSESDVLDEKAEKPSLDVDEEESPIEETLPGIDSTNENADKLKQFN</sequence>
<dbReference type="SUPFAM" id="SSF46938">
    <property type="entry name" value="CRAL/TRIO N-terminal domain"/>
    <property type="match status" value="1"/>
</dbReference>
<dbReference type="EMBL" id="JAJAGQ010000015">
    <property type="protein sequence ID" value="KAJ8541421.1"/>
    <property type="molecule type" value="Genomic_DNA"/>
</dbReference>
<dbReference type="FunFam" id="3.40.525.10:FF:000008">
    <property type="entry name" value="Phosphatidylinositol transfer protein 3"/>
    <property type="match status" value="1"/>
</dbReference>
<name>A0A9Q1LNU0_9SOLA</name>
<feature type="compositionally biased region" description="Basic and acidic residues" evidence="1">
    <location>
        <begin position="299"/>
        <end position="308"/>
    </location>
</feature>
<accession>A0A9Q1LNU0</accession>
<evidence type="ECO:0000256" key="1">
    <source>
        <dbReference type="SAM" id="MobiDB-lite"/>
    </source>
</evidence>
<feature type="region of interest" description="Disordered" evidence="1">
    <location>
        <begin position="1"/>
        <end position="21"/>
    </location>
</feature>
<evidence type="ECO:0000313" key="4">
    <source>
        <dbReference type="Proteomes" id="UP001152561"/>
    </source>
</evidence>
<dbReference type="InterPro" id="IPR001251">
    <property type="entry name" value="CRAL-TRIO_dom"/>
</dbReference>
<dbReference type="InterPro" id="IPR036273">
    <property type="entry name" value="CRAL/TRIO_N_dom_sf"/>
</dbReference>
<reference evidence="4" key="1">
    <citation type="journal article" date="2023" name="Proc. Natl. Acad. Sci. U.S.A.">
        <title>Genomic and structural basis for evolution of tropane alkaloid biosynthesis.</title>
        <authorList>
            <person name="Wanga Y.-J."/>
            <person name="Taina T."/>
            <person name="Yua J.-Y."/>
            <person name="Lia J."/>
            <person name="Xua B."/>
            <person name="Chenc J."/>
            <person name="D'Auriad J.C."/>
            <person name="Huanga J.-P."/>
            <person name="Huanga S.-X."/>
        </authorList>
    </citation>
    <scope>NUCLEOTIDE SEQUENCE [LARGE SCALE GENOMIC DNA]</scope>
    <source>
        <strain evidence="4">cv. KIB-2019</strain>
    </source>
</reference>
<protein>
    <recommendedName>
        <fullName evidence="2">CRAL-TRIO domain-containing protein</fullName>
    </recommendedName>
</protein>
<feature type="compositionally biased region" description="Basic and acidic residues" evidence="1">
    <location>
        <begin position="263"/>
        <end position="272"/>
    </location>
</feature>
<dbReference type="OrthoDB" id="75724at2759"/>
<dbReference type="Gene3D" id="3.40.525.10">
    <property type="entry name" value="CRAL-TRIO lipid binding domain"/>
    <property type="match status" value="1"/>
</dbReference>
<dbReference type="PANTHER" id="PTHR45824:SF6">
    <property type="entry name" value="F16L1.9 PROTEIN"/>
    <property type="match status" value="1"/>
</dbReference>
<gene>
    <name evidence="3" type="ORF">K7X08_002237</name>
</gene>
<feature type="compositionally biased region" description="Polar residues" evidence="1">
    <location>
        <begin position="1"/>
        <end position="14"/>
    </location>
</feature>
<proteinExistence type="predicted"/>
<dbReference type="PROSITE" id="PS50191">
    <property type="entry name" value="CRAL_TRIO"/>
    <property type="match status" value="1"/>
</dbReference>
<dbReference type="SMART" id="SM01100">
    <property type="entry name" value="CRAL_TRIO_N"/>
    <property type="match status" value="1"/>
</dbReference>
<feature type="domain" description="CRAL-TRIO" evidence="2">
    <location>
        <begin position="84"/>
        <end position="247"/>
    </location>
</feature>
<dbReference type="PANTHER" id="PTHR45824">
    <property type="entry name" value="GH16843P"/>
    <property type="match status" value="1"/>
</dbReference>
<feature type="region of interest" description="Disordered" evidence="1">
    <location>
        <begin position="263"/>
        <end position="338"/>
    </location>
</feature>
<dbReference type="CDD" id="cd00170">
    <property type="entry name" value="SEC14"/>
    <property type="match status" value="1"/>
</dbReference>
<dbReference type="Pfam" id="PF00650">
    <property type="entry name" value="CRAL_TRIO"/>
    <property type="match status" value="1"/>
</dbReference>
<dbReference type="GO" id="GO:0008526">
    <property type="term" value="F:phosphatidylinositol transfer activity"/>
    <property type="evidence" value="ECO:0007669"/>
    <property type="project" value="TreeGrafter"/>
</dbReference>
<feature type="compositionally biased region" description="Polar residues" evidence="1">
    <location>
        <begin position="273"/>
        <end position="293"/>
    </location>
</feature>
<dbReference type="Proteomes" id="UP001152561">
    <property type="component" value="Unassembled WGS sequence"/>
</dbReference>
<comment type="caution">
    <text evidence="3">The sequence shown here is derived from an EMBL/GenBank/DDBJ whole genome shotgun (WGS) entry which is preliminary data.</text>
</comment>
<dbReference type="SUPFAM" id="SSF52087">
    <property type="entry name" value="CRAL/TRIO domain"/>
    <property type="match status" value="1"/>
</dbReference>
<evidence type="ECO:0000259" key="2">
    <source>
        <dbReference type="PROSITE" id="PS50191"/>
    </source>
</evidence>
<keyword evidence="4" id="KW-1185">Reference proteome</keyword>
<dbReference type="SMART" id="SM00516">
    <property type="entry name" value="SEC14"/>
    <property type="match status" value="1"/>
</dbReference>